<accession>A0A7M5XEI1</accession>
<dbReference type="AlphaFoldDB" id="A0A7M5XEI1"/>
<organism evidence="1 2">
    <name type="scientific">Clytia hemisphaerica</name>
    <dbReference type="NCBI Taxonomy" id="252671"/>
    <lineage>
        <taxon>Eukaryota</taxon>
        <taxon>Metazoa</taxon>
        <taxon>Cnidaria</taxon>
        <taxon>Hydrozoa</taxon>
        <taxon>Hydroidolina</taxon>
        <taxon>Leptothecata</taxon>
        <taxon>Obeliida</taxon>
        <taxon>Clytiidae</taxon>
        <taxon>Clytia</taxon>
    </lineage>
</organism>
<reference evidence="1" key="1">
    <citation type="submission" date="2021-01" db="UniProtKB">
        <authorList>
            <consortium name="EnsemblMetazoa"/>
        </authorList>
    </citation>
    <scope>IDENTIFICATION</scope>
</reference>
<dbReference type="Proteomes" id="UP000594262">
    <property type="component" value="Unplaced"/>
</dbReference>
<evidence type="ECO:0000313" key="1">
    <source>
        <dbReference type="EnsemblMetazoa" id="CLYHEMP022250.1"/>
    </source>
</evidence>
<evidence type="ECO:0000313" key="2">
    <source>
        <dbReference type="Proteomes" id="UP000594262"/>
    </source>
</evidence>
<proteinExistence type="predicted"/>
<keyword evidence="2" id="KW-1185">Reference proteome</keyword>
<dbReference type="SUPFAM" id="SSF52777">
    <property type="entry name" value="CoA-dependent acyltransferases"/>
    <property type="match status" value="1"/>
</dbReference>
<dbReference type="EnsemblMetazoa" id="CLYHEMT022250.1">
    <property type="protein sequence ID" value="CLYHEMP022250.1"/>
    <property type="gene ID" value="CLYHEMG022250"/>
</dbReference>
<sequence length="476" mass="54789">NIPTFTNFQDKFEMESIESKSMHRRLGHMEHNMLVSNLMGAGIYLGIDVLESQAEISYQHLSDVFTEVSKLNYLMQACIRFEGKSYFFQPMDPTFLLSDWMLIDEISLDRWEDCEKLIPELIETKFDYKKGPLWKVALLKIPAKGNKIFSYMLVTVLSHVICDAKFDANLIFNQVLPLLNGDILKYKPLYFAKAQEQILNGFSEEELILANRPTIPFHFRLIGNIISWSLYLYRSLFGESTPIPLHKHYKSLVIDEQSTKEFISACKAKGKTVHSILMILMYNAINEVNKRFNTKIGNGQMMFPVDLRKFNEHLNEPVRMPMGNYVHIGTAKIMKAVPIDNEESIFKKADELMASIKQYNSPNPVIDQFEMGYVIIEKGELRPYLFDKFPPMTSLSNLGNCDAMNKYNNEDATVTIKNHFFAVKAGSGVFFTANTFNSKLHIFVSSGMKENHPILNEFVLENLKGNIFEFVRLYSA</sequence>
<dbReference type="PANTHER" id="PTHR28037:SF1">
    <property type="entry name" value="ALCOHOL O-ACETYLTRANSFERASE 1-RELATED"/>
    <property type="match status" value="1"/>
</dbReference>
<protein>
    <submittedName>
        <fullName evidence="1">Uncharacterized protein</fullName>
    </submittedName>
</protein>
<dbReference type="PANTHER" id="PTHR28037">
    <property type="entry name" value="ALCOHOL O-ACETYLTRANSFERASE 1-RELATED"/>
    <property type="match status" value="1"/>
</dbReference>
<dbReference type="InterPro" id="IPR052058">
    <property type="entry name" value="Alcohol_O-acetyltransferase"/>
</dbReference>
<name>A0A7M5XEI1_9CNID</name>